<reference evidence="2" key="1">
    <citation type="submission" date="2023-07" db="EMBL/GenBank/DDBJ databases">
        <title>Functional and genomic diversity of the sorghum phyllosphere microbiome.</title>
        <authorList>
            <person name="Shade A."/>
        </authorList>
    </citation>
    <scope>NUCLEOTIDE SEQUENCE</scope>
    <source>
        <strain evidence="2">SORGH_AS_1067</strain>
    </source>
</reference>
<dbReference type="EMBL" id="JAUTAN010000001">
    <property type="protein sequence ID" value="MDQ1102868.1"/>
    <property type="molecule type" value="Genomic_DNA"/>
</dbReference>
<dbReference type="Pfam" id="PF13182">
    <property type="entry name" value="DUF4007"/>
    <property type="match status" value="1"/>
</dbReference>
<dbReference type="InterPro" id="IPR025248">
    <property type="entry name" value="DUF4007"/>
</dbReference>
<proteinExistence type="predicted"/>
<name>A0AAJ1U073_9ACTN</name>
<feature type="domain" description="DUF4007" evidence="1">
    <location>
        <begin position="14"/>
        <end position="302"/>
    </location>
</feature>
<evidence type="ECO:0000259" key="1">
    <source>
        <dbReference type="Pfam" id="PF13182"/>
    </source>
</evidence>
<dbReference type="AlphaFoldDB" id="A0AAJ1U073"/>
<evidence type="ECO:0000313" key="2">
    <source>
        <dbReference type="EMBL" id="MDQ1102868.1"/>
    </source>
</evidence>
<evidence type="ECO:0000313" key="3">
    <source>
        <dbReference type="Proteomes" id="UP001239215"/>
    </source>
</evidence>
<gene>
    <name evidence="2" type="ORF">QE405_000152</name>
</gene>
<protein>
    <recommendedName>
        <fullName evidence="1">DUF4007 domain-containing protein</fullName>
    </recommendedName>
</protein>
<dbReference type="RefSeq" id="WP_307198322.1">
    <property type="nucleotide sequence ID" value="NZ_JAUTAN010000001.1"/>
</dbReference>
<dbReference type="Proteomes" id="UP001239215">
    <property type="component" value="Unassembled WGS sequence"/>
</dbReference>
<sequence length="319" mass="35279">MNGLMMGERCRSSFARHETFHPRFGWLKKAYDEANRPGGGTFASADAPVRLGVGKNMVNAIRYWGLAFKVLQEAPNPERPRVPLIVPSSFGRALLDDEGWDPYLERPESLWLLHWQLLRRTSQAPTWWVAFNAMSQVAFTESELQARVSDLASAAEWSAVVPASIKKDVDCLVRTYTVRGQGRQTLDDVLDCPFRELGLLERAGHEDSKWRVAYGAKPTLSSHVVLFASLDYVTQHAPESRAIGVARLATDPGGPGRSFGLREVDLYAALSEATRGRNDLVLTEAGGLRQLALATDDVANTAERVAAQIYDGRLNRLSA</sequence>
<comment type="caution">
    <text evidence="2">The sequence shown here is derived from an EMBL/GenBank/DDBJ whole genome shotgun (WGS) entry which is preliminary data.</text>
</comment>
<accession>A0AAJ1U073</accession>
<organism evidence="2 3">
    <name type="scientific">Nocardioides zeae</name>
    <dbReference type="NCBI Taxonomy" id="1457234"/>
    <lineage>
        <taxon>Bacteria</taxon>
        <taxon>Bacillati</taxon>
        <taxon>Actinomycetota</taxon>
        <taxon>Actinomycetes</taxon>
        <taxon>Propionibacteriales</taxon>
        <taxon>Nocardioidaceae</taxon>
        <taxon>Nocardioides</taxon>
    </lineage>
</organism>